<gene>
    <name evidence="1" type="ORF">C5O19_23450</name>
</gene>
<dbReference type="AlphaFoldDB" id="A0A2S7IFN6"/>
<dbReference type="InterPro" id="IPR007922">
    <property type="entry name" value="DciA-like"/>
</dbReference>
<dbReference type="Pfam" id="PF05258">
    <property type="entry name" value="DciA"/>
    <property type="match status" value="1"/>
</dbReference>
<organism evidence="1 2">
    <name type="scientific">Siphonobacter curvatus</name>
    <dbReference type="NCBI Taxonomy" id="2094562"/>
    <lineage>
        <taxon>Bacteria</taxon>
        <taxon>Pseudomonadati</taxon>
        <taxon>Bacteroidota</taxon>
        <taxon>Cytophagia</taxon>
        <taxon>Cytophagales</taxon>
        <taxon>Cytophagaceae</taxon>
        <taxon>Siphonobacter</taxon>
    </lineage>
</organism>
<accession>A0A2S7IFN6</accession>
<dbReference type="PANTHER" id="PTHR36456:SF1">
    <property type="entry name" value="UPF0232 PROTEIN SCO3875"/>
    <property type="match status" value="1"/>
</dbReference>
<dbReference type="PANTHER" id="PTHR36456">
    <property type="entry name" value="UPF0232 PROTEIN SCO3875"/>
    <property type="match status" value="1"/>
</dbReference>
<evidence type="ECO:0000313" key="2">
    <source>
        <dbReference type="Proteomes" id="UP000239590"/>
    </source>
</evidence>
<dbReference type="EMBL" id="PTRA01000007">
    <property type="protein sequence ID" value="PQA54124.1"/>
    <property type="molecule type" value="Genomic_DNA"/>
</dbReference>
<proteinExistence type="predicted"/>
<name>A0A2S7IFN6_9BACT</name>
<sequence>MPLIREQKARKPGTTTLKAAIDEMLRAYQLKNKYSETYLVAFWEKLVGKSIASRTGRLYVAEGTLYVQILSAPLRQELVLAKTKLIELLNREMGEEIIREVIFI</sequence>
<protein>
    <submittedName>
        <fullName evidence="1">DUF721 domain-containing protein</fullName>
    </submittedName>
</protein>
<reference evidence="2" key="1">
    <citation type="submission" date="2018-02" db="EMBL/GenBank/DDBJ databases">
        <title>Genome sequencing of Solimonas sp. HR-BB.</title>
        <authorList>
            <person name="Lee Y."/>
            <person name="Jeon C.O."/>
        </authorList>
    </citation>
    <scope>NUCLEOTIDE SEQUENCE [LARGE SCALE GENOMIC DNA]</scope>
    <source>
        <strain evidence="2">HR-U</strain>
    </source>
</reference>
<dbReference type="OrthoDB" id="9796545at2"/>
<evidence type="ECO:0000313" key="1">
    <source>
        <dbReference type="EMBL" id="PQA54124.1"/>
    </source>
</evidence>
<dbReference type="RefSeq" id="WP_104715815.1">
    <property type="nucleotide sequence ID" value="NZ_PTRA01000007.1"/>
</dbReference>
<dbReference type="Proteomes" id="UP000239590">
    <property type="component" value="Unassembled WGS sequence"/>
</dbReference>
<keyword evidence="2" id="KW-1185">Reference proteome</keyword>
<comment type="caution">
    <text evidence="1">The sequence shown here is derived from an EMBL/GenBank/DDBJ whole genome shotgun (WGS) entry which is preliminary data.</text>
</comment>